<dbReference type="GO" id="GO:0016772">
    <property type="term" value="F:transferase activity, transferring phosphorus-containing groups"/>
    <property type="evidence" value="ECO:0007669"/>
    <property type="project" value="InterPro"/>
</dbReference>
<dbReference type="InterPro" id="IPR031356">
    <property type="entry name" value="Stealth_CR4"/>
</dbReference>
<comment type="caution">
    <text evidence="9">The sequence shown here is derived from an EMBL/GenBank/DDBJ whole genome shotgun (WGS) entry which is preliminary data.</text>
</comment>
<dbReference type="PANTHER" id="PTHR24045:SF0">
    <property type="entry name" value="N-ACETYLGLUCOSAMINE-1-PHOSPHOTRANSFERASE SUBUNITS ALPHA_BETA"/>
    <property type="match status" value="1"/>
</dbReference>
<name>A0A3M2LJX1_9ACTN</name>
<proteinExistence type="inferred from homology"/>
<comment type="similarity">
    <text evidence="1">Belongs to the stealth family.</text>
</comment>
<dbReference type="EMBL" id="RFFG01000141">
    <property type="protein sequence ID" value="RMI36315.1"/>
    <property type="molecule type" value="Genomic_DNA"/>
</dbReference>
<protein>
    <submittedName>
        <fullName evidence="9">Sugar phosphotransferase</fullName>
    </submittedName>
</protein>
<keyword evidence="3" id="KW-0270">Exopolysaccharide synthesis</keyword>
<dbReference type="Proteomes" id="UP000282674">
    <property type="component" value="Unassembled WGS sequence"/>
</dbReference>
<feature type="region of interest" description="Disordered" evidence="4">
    <location>
        <begin position="1"/>
        <end position="47"/>
    </location>
</feature>
<dbReference type="InterPro" id="IPR021520">
    <property type="entry name" value="Stealth_CR2"/>
</dbReference>
<evidence type="ECO:0000259" key="6">
    <source>
        <dbReference type="Pfam" id="PF17101"/>
    </source>
</evidence>
<dbReference type="Pfam" id="PF17103">
    <property type="entry name" value="Stealth_CR4"/>
    <property type="match status" value="1"/>
</dbReference>
<dbReference type="Pfam" id="PF11380">
    <property type="entry name" value="Stealth_CR2"/>
    <property type="match status" value="1"/>
</dbReference>
<sequence length="586" mass="65854">MTRTRRRRGRGFRVSVTEDIGRPGSASGSEAQRSSPRGSGKSAKQRLGALVSPEMRLRVSNSLFQRRHHRLPDGYLLLPVNGRLRVVGVREDPSPMQAWRETLEFVCSVLSAASVPFFCLRPVDFRASGVAVPKAHQKTAAEALAAAAAEVYAQIGPVNDPDGSKSTSKREAWERLGARKAFRISRNYCAPDGRMVLGPEHGCVVEFWESKDGELTAPRANRITDVLPPEGEITYVSAPVLTLMANRDDTEARYPTRADFLLPVVDEVPFPIDVVYTWVDGGDPAWRTRRDAAHERATGETLHEQAANESRYISRDELRYSLRSLALYAPWVRHIYIVTDAQVPPWLNTAHPKITVVDHKEIFGPRGLLPTFNSHAIESQLHHIEGLSEYFLYFNDDVFLGRPLVPNSFFHPNGTGKFFPSSKRVDLRDRSAADLPATAAGKNTRRLIERTFGGVPLARIKHTPHALRRSVLSEIEHQFAAESAETAAHQFRHPDDVAIPSSLYHYYSFFTGRAVEADMTYRYINLASPEAAERLDTALEQRPYECFCINDTEFDAEETARQHELVERFLQAYFPMPSPYEVGSDE</sequence>
<dbReference type="Pfam" id="PF17102">
    <property type="entry name" value="Stealth_CR3"/>
    <property type="match status" value="1"/>
</dbReference>
<evidence type="ECO:0000259" key="7">
    <source>
        <dbReference type="Pfam" id="PF17102"/>
    </source>
</evidence>
<keyword evidence="10" id="KW-1185">Reference proteome</keyword>
<feature type="domain" description="Stealth protein CR4 conserved region 4" evidence="8">
    <location>
        <begin position="539"/>
        <end position="583"/>
    </location>
</feature>
<evidence type="ECO:0000259" key="5">
    <source>
        <dbReference type="Pfam" id="PF11380"/>
    </source>
</evidence>
<feature type="domain" description="Stealth protein CR3 conserved region 3" evidence="7">
    <location>
        <begin position="461"/>
        <end position="507"/>
    </location>
</feature>
<feature type="domain" description="Stealth protein CR1 conserved region 1" evidence="6">
    <location>
        <begin position="270"/>
        <end position="295"/>
    </location>
</feature>
<evidence type="ECO:0000256" key="4">
    <source>
        <dbReference type="SAM" id="MobiDB-lite"/>
    </source>
</evidence>
<evidence type="ECO:0000256" key="1">
    <source>
        <dbReference type="ARBA" id="ARBA00007583"/>
    </source>
</evidence>
<feature type="compositionally biased region" description="Polar residues" evidence="4">
    <location>
        <begin position="26"/>
        <end position="37"/>
    </location>
</feature>
<dbReference type="InterPro" id="IPR031358">
    <property type="entry name" value="Stealth_CR1"/>
</dbReference>
<reference evidence="9 10" key="1">
    <citation type="submission" date="2018-10" db="EMBL/GenBank/DDBJ databases">
        <title>Isolation from soil.</title>
        <authorList>
            <person name="Hu J."/>
        </authorList>
    </citation>
    <scope>NUCLEOTIDE SEQUENCE [LARGE SCALE GENOMIC DNA]</scope>
    <source>
        <strain evidence="9 10">NEAU-Ht49</strain>
    </source>
</reference>
<dbReference type="PANTHER" id="PTHR24045">
    <property type="match status" value="1"/>
</dbReference>
<dbReference type="Pfam" id="PF17101">
    <property type="entry name" value="Stealth_CR1"/>
    <property type="match status" value="1"/>
</dbReference>
<dbReference type="InterPro" id="IPR031357">
    <property type="entry name" value="Stealth_CR3"/>
</dbReference>
<evidence type="ECO:0000256" key="3">
    <source>
        <dbReference type="ARBA" id="ARBA00023169"/>
    </source>
</evidence>
<gene>
    <name evidence="9" type="ORF">EBO15_38985</name>
</gene>
<evidence type="ECO:0000256" key="2">
    <source>
        <dbReference type="ARBA" id="ARBA00022679"/>
    </source>
</evidence>
<feature type="domain" description="Stealth protein CR2 conserved region 2" evidence="5">
    <location>
        <begin position="311"/>
        <end position="415"/>
    </location>
</feature>
<feature type="compositionally biased region" description="Basic residues" evidence="4">
    <location>
        <begin position="1"/>
        <end position="11"/>
    </location>
</feature>
<keyword evidence="2 9" id="KW-0808">Transferase</keyword>
<dbReference type="InterPro" id="IPR047141">
    <property type="entry name" value="Stealth"/>
</dbReference>
<evidence type="ECO:0000313" key="9">
    <source>
        <dbReference type="EMBL" id="RMI36315.1"/>
    </source>
</evidence>
<accession>A0A3M2LJX1</accession>
<dbReference type="AlphaFoldDB" id="A0A3M2LJX1"/>
<evidence type="ECO:0000313" key="10">
    <source>
        <dbReference type="Proteomes" id="UP000282674"/>
    </source>
</evidence>
<evidence type="ECO:0000259" key="8">
    <source>
        <dbReference type="Pfam" id="PF17103"/>
    </source>
</evidence>
<organism evidence="9 10">
    <name type="scientific">Actinomadura harenae</name>
    <dbReference type="NCBI Taxonomy" id="2483351"/>
    <lineage>
        <taxon>Bacteria</taxon>
        <taxon>Bacillati</taxon>
        <taxon>Actinomycetota</taxon>
        <taxon>Actinomycetes</taxon>
        <taxon>Streptosporangiales</taxon>
        <taxon>Thermomonosporaceae</taxon>
        <taxon>Actinomadura</taxon>
    </lineage>
</organism>
<dbReference type="GO" id="GO:0000271">
    <property type="term" value="P:polysaccharide biosynthetic process"/>
    <property type="evidence" value="ECO:0007669"/>
    <property type="project" value="UniProtKB-KW"/>
</dbReference>